<accession>A0A061HFW1</accession>
<sequence>MLPSGPQFVMKTHCQSPSHSPDSCEEAFKVHREHSTLYPEPAFPEHLTSTTNISIKPYGDGSGFSYTPLTAREHSIDLSPYTSSPGSSPSRPSSPTSSTSDDKERASISPPRCLRPLPVCISLTRPHSTIKQIILSEGTFTIEEFESEDYEAWDPVSDVAIRPYQYEDADSELANVGFHDLDQDKTSDLDSRIAGEFRNLTTENASDDHEAWVEASRAERRRRRRSSVQKRTLSMSIGSDTDDEDLQPIILEANEAGSSARRLRRRVCKRVSLIFDDPPERIDEEDEGPEMAEEAVEIEGDDELQRELPYWGWSQIMDIESDSDS</sequence>
<feature type="region of interest" description="Disordered" evidence="1">
    <location>
        <begin position="76"/>
        <end position="111"/>
    </location>
</feature>
<dbReference type="OrthoDB" id="4186058at2759"/>
<reference evidence="4" key="1">
    <citation type="journal article" date="2013" name="Nat. Genet.">
        <title>The wheat powdery mildew genome shows the unique evolution of an obligate biotroph.</title>
        <authorList>
            <person name="Wicker T."/>
            <person name="Oberhaensli S."/>
            <person name="Parlange F."/>
            <person name="Buchmann J.P."/>
            <person name="Shatalina M."/>
            <person name="Roffler S."/>
            <person name="Ben-David R."/>
            <person name="Dolezel J."/>
            <person name="Simkova H."/>
            <person name="Schulze-Lefert P."/>
            <person name="Spanu P.D."/>
            <person name="Bruggmann R."/>
            <person name="Amselem J."/>
            <person name="Quesneville H."/>
            <person name="Ver Loren van Themaat E."/>
            <person name="Paape T."/>
            <person name="Shimizu K.K."/>
            <person name="Keller B."/>
        </authorList>
    </citation>
    <scope>NUCLEOTIDE SEQUENCE [LARGE SCALE GENOMIC DNA]</scope>
    <source>
        <strain evidence="4">96224</strain>
    </source>
</reference>
<name>A0A061HFW1_BLUGR</name>
<organism evidence="3">
    <name type="scientific">Blumeria graminis f. sp. tritici 96224</name>
    <dbReference type="NCBI Taxonomy" id="1268274"/>
    <lineage>
        <taxon>Eukaryota</taxon>
        <taxon>Fungi</taxon>
        <taxon>Dikarya</taxon>
        <taxon>Ascomycota</taxon>
        <taxon>Pezizomycotina</taxon>
        <taxon>Leotiomycetes</taxon>
        <taxon>Erysiphales</taxon>
        <taxon>Erysiphaceae</taxon>
        <taxon>Blumeria</taxon>
    </lineage>
</organism>
<gene>
    <name evidence="2" type="ORF">BGT96224_593</name>
    <name evidence="3" type="ORF">BGT96224V2_LOCUS4428</name>
</gene>
<reference evidence="2" key="2">
    <citation type="submission" date="2013-01" db="EMBL/GenBank/DDBJ databases">
        <title>The wheat powdery mildew genome reveals unique evolution of an obligate biotroph.</title>
        <authorList>
            <person name="Oberhaensli S."/>
            <person name="Wicker T."/>
            <person name="Keller B."/>
        </authorList>
    </citation>
    <scope>NUCLEOTIDE SEQUENCE</scope>
    <source>
        <strain evidence="2">96224</strain>
    </source>
</reference>
<feature type="region of interest" description="Disordered" evidence="1">
    <location>
        <begin position="1"/>
        <end position="26"/>
    </location>
</feature>
<dbReference type="Proteomes" id="UP000053110">
    <property type="component" value="Unassembled WGS sequence"/>
</dbReference>
<dbReference type="EMBL" id="KE375089">
    <property type="protein sequence ID" value="EPQ63943.1"/>
    <property type="molecule type" value="Genomic_DNA"/>
</dbReference>
<protein>
    <submittedName>
        <fullName evidence="3">Bgt-593</fullName>
    </submittedName>
</protein>
<feature type="compositionally biased region" description="Acidic residues" evidence="1">
    <location>
        <begin position="282"/>
        <end position="300"/>
    </location>
</feature>
<evidence type="ECO:0000313" key="4">
    <source>
        <dbReference type="Proteomes" id="UP000053110"/>
    </source>
</evidence>
<dbReference type="HOGENOM" id="CLU_041686_0_0_1"/>
<reference evidence="3" key="3">
    <citation type="submission" date="2018-07" db="EMBL/GenBank/DDBJ databases">
        <authorList>
            <person name="Quirk P.G."/>
            <person name="Krulwich T.A."/>
        </authorList>
    </citation>
    <scope>NUCLEOTIDE SEQUENCE</scope>
    <source>
        <strain evidence="3">96224</strain>
    </source>
</reference>
<dbReference type="AlphaFoldDB" id="A0A061HFW1"/>
<evidence type="ECO:0000313" key="2">
    <source>
        <dbReference type="EMBL" id="EPQ63943.1"/>
    </source>
</evidence>
<evidence type="ECO:0000256" key="1">
    <source>
        <dbReference type="SAM" id="MobiDB-lite"/>
    </source>
</evidence>
<feature type="compositionally biased region" description="Low complexity" evidence="1">
    <location>
        <begin position="79"/>
        <end position="99"/>
    </location>
</feature>
<feature type="region of interest" description="Disordered" evidence="1">
    <location>
        <begin position="278"/>
        <end position="300"/>
    </location>
</feature>
<evidence type="ECO:0000313" key="3">
    <source>
        <dbReference type="EMBL" id="SUZ11263.1"/>
    </source>
</evidence>
<proteinExistence type="predicted"/>
<dbReference type="EMBL" id="UIGY01000117">
    <property type="protein sequence ID" value="SUZ11263.1"/>
    <property type="molecule type" value="Genomic_DNA"/>
</dbReference>